<keyword evidence="6 8" id="KW-0496">Mitochondrion</keyword>
<dbReference type="RefSeq" id="XP_020069512.1">
    <property type="nucleotide sequence ID" value="XM_020215358.1"/>
</dbReference>
<keyword evidence="3 8" id="KW-0547">Nucleotide-binding</keyword>
<dbReference type="EC" id="2.7.11.-" evidence="8"/>
<evidence type="ECO:0000256" key="5">
    <source>
        <dbReference type="ARBA" id="ARBA00022840"/>
    </source>
</evidence>
<evidence type="ECO:0000256" key="3">
    <source>
        <dbReference type="ARBA" id="ARBA00022741"/>
    </source>
</evidence>
<comment type="subcellular location">
    <subcellularLocation>
        <location evidence="8">Mitochondrion matrix</location>
    </subcellularLocation>
</comment>
<dbReference type="AlphaFoldDB" id="A0A1E4RYX7"/>
<dbReference type="InterPro" id="IPR005467">
    <property type="entry name" value="His_kinase_dom"/>
</dbReference>
<name>A0A1E4RYX7_CYBJN</name>
<dbReference type="GO" id="GO:0004740">
    <property type="term" value="F:pyruvate dehydrogenase (acetyl-transferring) kinase activity"/>
    <property type="evidence" value="ECO:0007669"/>
    <property type="project" value="UniProtKB-EC"/>
</dbReference>
<dbReference type="InterPro" id="IPR039028">
    <property type="entry name" value="BCKD/PDK"/>
</dbReference>
<dbReference type="Gene3D" id="1.20.140.20">
    <property type="entry name" value="Alpha-ketoacid/pyruvate dehydrogenase kinase, N-terminal domain"/>
    <property type="match status" value="1"/>
</dbReference>
<evidence type="ECO:0000256" key="1">
    <source>
        <dbReference type="ARBA" id="ARBA00006155"/>
    </source>
</evidence>
<reference evidence="10 11" key="1">
    <citation type="journal article" date="2016" name="Proc. Natl. Acad. Sci. U.S.A.">
        <title>Comparative genomics of biotechnologically important yeasts.</title>
        <authorList>
            <person name="Riley R."/>
            <person name="Haridas S."/>
            <person name="Wolfe K.H."/>
            <person name="Lopes M.R."/>
            <person name="Hittinger C.T."/>
            <person name="Goeker M."/>
            <person name="Salamov A.A."/>
            <person name="Wisecaver J.H."/>
            <person name="Long T.M."/>
            <person name="Calvey C.H."/>
            <person name="Aerts A.L."/>
            <person name="Barry K.W."/>
            <person name="Choi C."/>
            <person name="Clum A."/>
            <person name="Coughlan A.Y."/>
            <person name="Deshpande S."/>
            <person name="Douglass A.P."/>
            <person name="Hanson S.J."/>
            <person name="Klenk H.-P."/>
            <person name="LaButti K.M."/>
            <person name="Lapidus A."/>
            <person name="Lindquist E.A."/>
            <person name="Lipzen A.M."/>
            <person name="Meier-Kolthoff J.P."/>
            <person name="Ohm R.A."/>
            <person name="Otillar R.P."/>
            <person name="Pangilinan J.L."/>
            <person name="Peng Y."/>
            <person name="Rokas A."/>
            <person name="Rosa C.A."/>
            <person name="Scheuner C."/>
            <person name="Sibirny A.A."/>
            <person name="Slot J.C."/>
            <person name="Stielow J.B."/>
            <person name="Sun H."/>
            <person name="Kurtzman C.P."/>
            <person name="Blackwell M."/>
            <person name="Grigoriev I.V."/>
            <person name="Jeffries T.W."/>
        </authorList>
    </citation>
    <scope>NUCLEOTIDE SEQUENCE [LARGE SCALE GENOMIC DNA]</scope>
    <source>
        <strain evidence="11">ATCC 18201 / CBS 1600 / BCRC 20928 / JCM 3617 / NBRC 0987 / NRRL Y-1542</strain>
    </source>
</reference>
<gene>
    <name evidence="10" type="ORF">CYBJADRAFT_168412</name>
</gene>
<organism evidence="10 11">
    <name type="scientific">Cyberlindnera jadinii (strain ATCC 18201 / CBS 1600 / BCRC 20928 / JCM 3617 / NBRC 0987 / NRRL Y-1542)</name>
    <name type="common">Torula yeast</name>
    <name type="synonym">Candida utilis</name>
    <dbReference type="NCBI Taxonomy" id="983966"/>
    <lineage>
        <taxon>Eukaryota</taxon>
        <taxon>Fungi</taxon>
        <taxon>Dikarya</taxon>
        <taxon>Ascomycota</taxon>
        <taxon>Saccharomycotina</taxon>
        <taxon>Saccharomycetes</taxon>
        <taxon>Phaffomycetales</taxon>
        <taxon>Phaffomycetaceae</taxon>
        <taxon>Cyberlindnera</taxon>
    </lineage>
</organism>
<dbReference type="InterPro" id="IPR003594">
    <property type="entry name" value="HATPase_dom"/>
</dbReference>
<dbReference type="InterPro" id="IPR018955">
    <property type="entry name" value="BCDHK/PDK_N"/>
</dbReference>
<dbReference type="SUPFAM" id="SSF69012">
    <property type="entry name" value="alpha-ketoacid dehydrogenase kinase, N-terminal domain"/>
    <property type="match status" value="1"/>
</dbReference>
<keyword evidence="11" id="KW-1185">Reference proteome</keyword>
<dbReference type="EMBL" id="KV453934">
    <property type="protein sequence ID" value="ODV72473.1"/>
    <property type="molecule type" value="Genomic_DNA"/>
</dbReference>
<dbReference type="GO" id="GO:0005524">
    <property type="term" value="F:ATP binding"/>
    <property type="evidence" value="ECO:0007669"/>
    <property type="project" value="UniProtKB-UniRule"/>
</dbReference>
<keyword evidence="4 8" id="KW-0418">Kinase</keyword>
<accession>A0A1E4RYX7</accession>
<dbReference type="PANTHER" id="PTHR11947">
    <property type="entry name" value="PYRUVATE DEHYDROGENASE KINASE"/>
    <property type="match status" value="1"/>
</dbReference>
<dbReference type="InterPro" id="IPR004358">
    <property type="entry name" value="Sig_transdc_His_kin-like_C"/>
</dbReference>
<evidence type="ECO:0000256" key="4">
    <source>
        <dbReference type="ARBA" id="ARBA00022777"/>
    </source>
</evidence>
<dbReference type="SMART" id="SM00387">
    <property type="entry name" value="HATPase_c"/>
    <property type="match status" value="1"/>
</dbReference>
<evidence type="ECO:0000256" key="6">
    <source>
        <dbReference type="ARBA" id="ARBA00023128"/>
    </source>
</evidence>
<dbReference type="InterPro" id="IPR036890">
    <property type="entry name" value="HATPase_C_sf"/>
</dbReference>
<dbReference type="GO" id="GO:0005759">
    <property type="term" value="C:mitochondrial matrix"/>
    <property type="evidence" value="ECO:0007669"/>
    <property type="project" value="UniProtKB-SubCell"/>
</dbReference>
<dbReference type="PROSITE" id="PS50109">
    <property type="entry name" value="HIS_KIN"/>
    <property type="match status" value="1"/>
</dbReference>
<dbReference type="SUPFAM" id="SSF55874">
    <property type="entry name" value="ATPase domain of HSP90 chaperone/DNA topoisomerase II/histidine kinase"/>
    <property type="match status" value="1"/>
</dbReference>
<keyword evidence="5 8" id="KW-0067">ATP-binding</keyword>
<dbReference type="Gene3D" id="3.30.565.10">
    <property type="entry name" value="Histidine kinase-like ATPase, C-terminal domain"/>
    <property type="match status" value="1"/>
</dbReference>
<dbReference type="GeneID" id="30989754"/>
<keyword evidence="2 8" id="KW-0808">Transferase</keyword>
<dbReference type="Pfam" id="PF02518">
    <property type="entry name" value="HATPase_c"/>
    <property type="match status" value="1"/>
</dbReference>
<dbReference type="OMA" id="PIERRYF"/>
<dbReference type="PRINTS" id="PR00344">
    <property type="entry name" value="BCTRLSENSOR"/>
</dbReference>
<dbReference type="PANTHER" id="PTHR11947:SF3">
    <property type="entry name" value="[PYRUVATE DEHYDROGENASE (ACETYL-TRANSFERRING)] KINASE, MITOCHONDRIAL"/>
    <property type="match status" value="1"/>
</dbReference>
<dbReference type="GO" id="GO:0010906">
    <property type="term" value="P:regulation of glucose metabolic process"/>
    <property type="evidence" value="ECO:0007669"/>
    <property type="project" value="TreeGrafter"/>
</dbReference>
<protein>
    <recommendedName>
        <fullName evidence="8">Protein-serine/threonine kinase</fullName>
        <ecNumber evidence="8">2.7.11.-</ecNumber>
    </recommendedName>
</protein>
<comment type="similarity">
    <text evidence="1 8">Belongs to the PDK/BCKDK protein kinase family.</text>
</comment>
<evidence type="ECO:0000313" key="10">
    <source>
        <dbReference type="EMBL" id="ODV72473.1"/>
    </source>
</evidence>
<evidence type="ECO:0000313" key="11">
    <source>
        <dbReference type="Proteomes" id="UP000094389"/>
    </source>
</evidence>
<dbReference type="OrthoDB" id="241648at2759"/>
<sequence>MSASILRSQISKVAKLPANAISLQDLVLMGQHRTEESLYKANKWIVGELPIRLAHRIEELDNLPNGLNEMHSINKVKQWYMQSFDDLTTIQSTESTDPRLKEKSSYNRQVTESLKQIKKRHDPTVATVAQGVIEWKHSTKRDIIDHSIQSFLDRFYMSRIGIRMLIGQNIAINDEPARDNWVGVICTRTNVKDFARDAIDNARFICEEYYGIFEAPEVELYCPDDLTFTYIPGHLMHMLFEVLKNSLRATVDTQLKRNRESANPIEDISDIKFPPVKLIVADGSEDITIKISDEGGGIKRSVVPLVWTYLYTTMEETPDLDPTYNKTDFRAPMAGFGYGLALSRLYARYFGGDLKLISMEGYGTDVYLHLNRLSTYETLQ</sequence>
<evidence type="ECO:0000259" key="9">
    <source>
        <dbReference type="PROSITE" id="PS50109"/>
    </source>
</evidence>
<dbReference type="Proteomes" id="UP000094389">
    <property type="component" value="Unassembled WGS sequence"/>
</dbReference>
<evidence type="ECO:0000256" key="2">
    <source>
        <dbReference type="ARBA" id="ARBA00022679"/>
    </source>
</evidence>
<comment type="catalytic activity">
    <reaction evidence="7">
        <text>L-seryl-[pyruvate dehydrogenase E1 alpha subunit] + ATP = O-phospho-L-seryl-[pyruvate dehydrogenase E1 alpha subunit] + ADP + H(+)</text>
        <dbReference type="Rhea" id="RHEA:23052"/>
        <dbReference type="Rhea" id="RHEA-COMP:13689"/>
        <dbReference type="Rhea" id="RHEA-COMP:13690"/>
        <dbReference type="ChEBI" id="CHEBI:15378"/>
        <dbReference type="ChEBI" id="CHEBI:29999"/>
        <dbReference type="ChEBI" id="CHEBI:30616"/>
        <dbReference type="ChEBI" id="CHEBI:83421"/>
        <dbReference type="ChEBI" id="CHEBI:456216"/>
        <dbReference type="EC" id="2.7.11.2"/>
    </reaction>
</comment>
<dbReference type="Pfam" id="PF10436">
    <property type="entry name" value="BCDHK_Adom3"/>
    <property type="match status" value="1"/>
</dbReference>
<proteinExistence type="inferred from homology"/>
<feature type="domain" description="Histidine kinase" evidence="9">
    <location>
        <begin position="235"/>
        <end position="374"/>
    </location>
</feature>
<evidence type="ECO:0000256" key="7">
    <source>
        <dbReference type="ARBA" id="ARBA00048201"/>
    </source>
</evidence>
<evidence type="ECO:0000256" key="8">
    <source>
        <dbReference type="RuleBase" id="RU366032"/>
    </source>
</evidence>
<dbReference type="InterPro" id="IPR036784">
    <property type="entry name" value="AK/P_DHK_N_sf"/>
</dbReference>
<dbReference type="CDD" id="cd16929">
    <property type="entry name" value="HATPase_PDK-like"/>
    <property type="match status" value="1"/>
</dbReference>
<dbReference type="STRING" id="983966.A0A1E4RYX7"/>